<dbReference type="PANTHER" id="PTHR43808:SF31">
    <property type="entry name" value="N-ACETYL-L-CITRULLINE DEACETYLASE"/>
    <property type="match status" value="1"/>
</dbReference>
<dbReference type="InterPro" id="IPR050072">
    <property type="entry name" value="Peptidase_M20A"/>
</dbReference>
<proteinExistence type="predicted"/>
<keyword evidence="2" id="KW-0479">Metal-binding</keyword>
<keyword evidence="4" id="KW-0862">Zinc</keyword>
<keyword evidence="3 7" id="KW-0378">Hydrolase</keyword>
<dbReference type="PANTHER" id="PTHR43808">
    <property type="entry name" value="ACETYLORNITHINE DEACETYLASE"/>
    <property type="match status" value="1"/>
</dbReference>
<protein>
    <submittedName>
        <fullName evidence="7">Acetylornithine deacetylase</fullName>
        <ecNumber evidence="7">3.5.1.16</ecNumber>
    </submittedName>
</protein>
<dbReference type="GO" id="GO:0008777">
    <property type="term" value="F:acetylornithine deacetylase activity"/>
    <property type="evidence" value="ECO:0007669"/>
    <property type="project" value="UniProtKB-EC"/>
</dbReference>
<dbReference type="GO" id="GO:0006526">
    <property type="term" value="P:L-arginine biosynthetic process"/>
    <property type="evidence" value="ECO:0007669"/>
    <property type="project" value="TreeGrafter"/>
</dbReference>
<dbReference type="InterPro" id="IPR011650">
    <property type="entry name" value="Peptidase_M20_dimer"/>
</dbReference>
<dbReference type="Pfam" id="PF07687">
    <property type="entry name" value="M20_dimer"/>
    <property type="match status" value="1"/>
</dbReference>
<dbReference type="Gene3D" id="3.40.630.10">
    <property type="entry name" value="Zn peptidases"/>
    <property type="match status" value="1"/>
</dbReference>
<evidence type="ECO:0000256" key="3">
    <source>
        <dbReference type="ARBA" id="ARBA00022801"/>
    </source>
</evidence>
<organism evidence="7 8">
    <name type="scientific">Aquirufa nivalisilvae</name>
    <dbReference type="NCBI Taxonomy" id="2516557"/>
    <lineage>
        <taxon>Bacteria</taxon>
        <taxon>Pseudomonadati</taxon>
        <taxon>Bacteroidota</taxon>
        <taxon>Cytophagia</taxon>
        <taxon>Cytophagales</taxon>
        <taxon>Flectobacillaceae</taxon>
        <taxon>Aquirufa</taxon>
    </lineage>
</organism>
<evidence type="ECO:0000313" key="8">
    <source>
        <dbReference type="Proteomes" id="UP000245468"/>
    </source>
</evidence>
<dbReference type="Proteomes" id="UP000245468">
    <property type="component" value="Chromosome"/>
</dbReference>
<accession>A0A2S2DWZ5</accession>
<evidence type="ECO:0000313" key="7">
    <source>
        <dbReference type="EMBL" id="AWL09863.1"/>
    </source>
</evidence>
<dbReference type="Pfam" id="PF01546">
    <property type="entry name" value="Peptidase_M20"/>
    <property type="match status" value="1"/>
</dbReference>
<dbReference type="InterPro" id="IPR036264">
    <property type="entry name" value="Bact_exopeptidase_dim_dom"/>
</dbReference>
<dbReference type="KEGG" id="psez:HME7025_02014"/>
<dbReference type="CDD" id="cd05651">
    <property type="entry name" value="M20_ArgE_DapE-like"/>
    <property type="match status" value="1"/>
</dbReference>
<dbReference type="InterPro" id="IPR002933">
    <property type="entry name" value="Peptidase_M20"/>
</dbReference>
<sequence length="362" mass="39774">MYKESDFLEAKLLITQLIACPSLSKEEAGTAKIIHDFFENKGIKSEQFLNNIWAKNAHFDPSKPSVLLNSHHDTVKANASWTFDPWTATEIDGKLIGLGSNDAGASLVCLIQTFCSFYAQENLPFNLVLAATAEEEISGKNGIEALLQSPNFPKIDWAIVGEPTDCQMATAEKGLMVIDAVAHGKAGHAARNEGINAIYVAMKDIQKIENFQFEKVSPVLGPVKTTVTIINAGKQHNVIPDTCEFSIDCRVNECYTLEEVLDILKQELSSDLIPRSIRLQPSRIDENHVICLAAKALGLSTFGSPTLSDQSLLTCPSVKIGPGHSGRSHTADEFIYLDEIKQGIQTYQQLLTQSIIQYQHKS</sequence>
<gene>
    <name evidence="7" type="primary">argE</name>
    <name evidence="7" type="ORF">HME7025_02014</name>
</gene>
<comment type="cofactor">
    <cofactor evidence="1">
        <name>Zn(2+)</name>
        <dbReference type="ChEBI" id="CHEBI:29105"/>
    </cofactor>
</comment>
<dbReference type="RefSeq" id="WP_109323566.1">
    <property type="nucleotide sequence ID" value="NZ_CP029346.1"/>
</dbReference>
<evidence type="ECO:0000256" key="4">
    <source>
        <dbReference type="ARBA" id="ARBA00022833"/>
    </source>
</evidence>
<dbReference type="OrthoDB" id="9792335at2"/>
<dbReference type="AlphaFoldDB" id="A0A2S2DWZ5"/>
<dbReference type="SUPFAM" id="SSF53187">
    <property type="entry name" value="Zn-dependent exopeptidases"/>
    <property type="match status" value="1"/>
</dbReference>
<evidence type="ECO:0000259" key="6">
    <source>
        <dbReference type="Pfam" id="PF07687"/>
    </source>
</evidence>
<dbReference type="Gene3D" id="3.30.70.360">
    <property type="match status" value="1"/>
</dbReference>
<dbReference type="SUPFAM" id="SSF55031">
    <property type="entry name" value="Bacterial exopeptidase dimerisation domain"/>
    <property type="match status" value="1"/>
</dbReference>
<feature type="domain" description="Peptidase M20 dimerisation" evidence="6">
    <location>
        <begin position="171"/>
        <end position="271"/>
    </location>
</feature>
<dbReference type="EMBL" id="CP029346">
    <property type="protein sequence ID" value="AWL09863.1"/>
    <property type="molecule type" value="Genomic_DNA"/>
</dbReference>
<name>A0A2S2DWZ5_9BACT</name>
<dbReference type="InterPro" id="IPR001261">
    <property type="entry name" value="ArgE/DapE_CS"/>
</dbReference>
<keyword evidence="8" id="KW-1185">Reference proteome</keyword>
<dbReference type="EC" id="3.5.1.16" evidence="7"/>
<evidence type="ECO:0000256" key="5">
    <source>
        <dbReference type="ARBA" id="ARBA00023285"/>
    </source>
</evidence>
<dbReference type="GO" id="GO:0046872">
    <property type="term" value="F:metal ion binding"/>
    <property type="evidence" value="ECO:0007669"/>
    <property type="project" value="UniProtKB-KW"/>
</dbReference>
<dbReference type="PROSITE" id="PS00758">
    <property type="entry name" value="ARGE_DAPE_CPG2_1"/>
    <property type="match status" value="1"/>
</dbReference>
<reference evidence="8" key="1">
    <citation type="submission" date="2018-05" db="EMBL/GenBank/DDBJ databases">
        <title>Pseudarcicella sp. HME7025 Genome sequencing and assembly.</title>
        <authorList>
            <person name="Kim H."/>
            <person name="Kang H."/>
            <person name="Joh K."/>
        </authorList>
    </citation>
    <scope>NUCLEOTIDE SEQUENCE [LARGE SCALE GENOMIC DNA]</scope>
    <source>
        <strain evidence="8">HME7025</strain>
    </source>
</reference>
<evidence type="ECO:0000256" key="2">
    <source>
        <dbReference type="ARBA" id="ARBA00022723"/>
    </source>
</evidence>
<evidence type="ECO:0000256" key="1">
    <source>
        <dbReference type="ARBA" id="ARBA00001947"/>
    </source>
</evidence>
<keyword evidence="5" id="KW-0170">Cobalt</keyword>